<evidence type="ECO:0000313" key="1">
    <source>
        <dbReference type="EMBL" id="RRJ62215.1"/>
    </source>
</evidence>
<evidence type="ECO:0000313" key="2">
    <source>
        <dbReference type="Proteomes" id="UP000267017"/>
    </source>
</evidence>
<dbReference type="Proteomes" id="UP000267017">
    <property type="component" value="Unassembled WGS sequence"/>
</dbReference>
<dbReference type="Pfam" id="PF20648">
    <property type="entry name" value="DUF6809"/>
    <property type="match status" value="1"/>
</dbReference>
<sequence>MPSILEELYAGNILPDEMIVPRNPKYRPLCGQISAAMENWRKKLGEEEFRELEALLDLHAEASAMHNEAAFTHGFKLGAAIMAEVLVGKEELVRSI</sequence>
<organism evidence="1 2">
    <name type="scientific">Paenibacillus oralis</name>
    <dbReference type="NCBI Taxonomy" id="2490856"/>
    <lineage>
        <taxon>Bacteria</taxon>
        <taxon>Bacillati</taxon>
        <taxon>Bacillota</taxon>
        <taxon>Bacilli</taxon>
        <taxon>Bacillales</taxon>
        <taxon>Paenibacillaceae</taxon>
        <taxon>Paenibacillus</taxon>
    </lineage>
</organism>
<proteinExistence type="predicted"/>
<dbReference type="InterPro" id="IPR049215">
    <property type="entry name" value="DUF6809"/>
</dbReference>
<accession>A0A3P3TVP5</accession>
<gene>
    <name evidence="1" type="ORF">EHV15_04065</name>
</gene>
<comment type="caution">
    <text evidence="1">The sequence shown here is derived from an EMBL/GenBank/DDBJ whole genome shotgun (WGS) entry which is preliminary data.</text>
</comment>
<keyword evidence="2" id="KW-1185">Reference proteome</keyword>
<dbReference type="RefSeq" id="WP_128630109.1">
    <property type="nucleotide sequence ID" value="NZ_RRCN01000001.1"/>
</dbReference>
<reference evidence="1 2" key="1">
    <citation type="submission" date="2018-11" db="EMBL/GenBank/DDBJ databases">
        <title>Genome sequencing of Paenibacillus sp. KCOM 3021 (= ChDC PVNT-B20).</title>
        <authorList>
            <person name="Kook J.-K."/>
            <person name="Park S.-N."/>
            <person name="Lim Y.K."/>
        </authorList>
    </citation>
    <scope>NUCLEOTIDE SEQUENCE [LARGE SCALE GENOMIC DNA]</scope>
    <source>
        <strain evidence="1 2">KCOM 3021</strain>
    </source>
</reference>
<dbReference type="EMBL" id="RRCN01000001">
    <property type="protein sequence ID" value="RRJ62215.1"/>
    <property type="molecule type" value="Genomic_DNA"/>
</dbReference>
<name>A0A3P3TVP5_9BACL</name>
<dbReference type="OrthoDB" id="9795830at2"/>
<dbReference type="AlphaFoldDB" id="A0A3P3TVP5"/>
<protein>
    <submittedName>
        <fullName evidence="1">Uncharacterized protein</fullName>
    </submittedName>
</protein>